<evidence type="ECO:0000313" key="2">
    <source>
        <dbReference type="EMBL" id="CAE0694353.1"/>
    </source>
</evidence>
<dbReference type="AlphaFoldDB" id="A0A7S3ZUP2"/>
<dbReference type="EMBL" id="HBIW01011437">
    <property type="protein sequence ID" value="CAE0694353.1"/>
    <property type="molecule type" value="Transcribed_RNA"/>
</dbReference>
<dbReference type="EMBL" id="CAKKNE010000005">
    <property type="protein sequence ID" value="CAH0377984.1"/>
    <property type="molecule type" value="Genomic_DNA"/>
</dbReference>
<evidence type="ECO:0000313" key="3">
    <source>
        <dbReference type="EMBL" id="CAH0377984.1"/>
    </source>
</evidence>
<evidence type="ECO:0000256" key="1">
    <source>
        <dbReference type="SAM" id="SignalP"/>
    </source>
</evidence>
<proteinExistence type="predicted"/>
<dbReference type="Proteomes" id="UP000789595">
    <property type="component" value="Unassembled WGS sequence"/>
</dbReference>
<name>A0A7S3ZUP2_9STRA</name>
<feature type="chain" id="PRO_5036212266" description="Sulfotransferase domain-containing protein" evidence="1">
    <location>
        <begin position="17"/>
        <end position="283"/>
    </location>
</feature>
<reference evidence="3" key="2">
    <citation type="submission" date="2021-11" db="EMBL/GenBank/DDBJ databases">
        <authorList>
            <consortium name="Genoscope - CEA"/>
            <person name="William W."/>
        </authorList>
    </citation>
    <scope>NUCLEOTIDE SEQUENCE</scope>
</reference>
<keyword evidence="1" id="KW-0732">Signal</keyword>
<feature type="signal peptide" evidence="1">
    <location>
        <begin position="1"/>
        <end position="16"/>
    </location>
</feature>
<evidence type="ECO:0008006" key="5">
    <source>
        <dbReference type="Google" id="ProtNLM"/>
    </source>
</evidence>
<evidence type="ECO:0000313" key="4">
    <source>
        <dbReference type="Proteomes" id="UP000789595"/>
    </source>
</evidence>
<accession>A0A7S3ZUP2</accession>
<sequence>MPRIAGLLLCAAATASDVLFVHVGKTCGGTIAAELRKNRVAYHEVHLDKVDRETLAQYKRVIVSARDPVDRVISAFNWRSPHACRQWKGQCTPPRAVEKFDGERGFYNCFPDVQHFVDEVTERSKSPSLTCLMLAHSFFNGVGVGEGGGSHIGKGLSWYIGPVLHDLLRRESDLWVVRAEACEHDLEGAIRWLRGDDTLDVLRGGWIHQARNTTDETSTTIDGSSRKKLQQRLEAEFQILDIMLDASVNYGAKRRRGLQKELLVDGGGVCKSLSSKTHVNTNC</sequence>
<gene>
    <name evidence="2" type="ORF">PCAL00307_LOCUS9789</name>
    <name evidence="3" type="ORF">PECAL_5P25020</name>
</gene>
<keyword evidence="4" id="KW-1185">Reference proteome</keyword>
<organism evidence="2">
    <name type="scientific">Pelagomonas calceolata</name>
    <dbReference type="NCBI Taxonomy" id="35677"/>
    <lineage>
        <taxon>Eukaryota</taxon>
        <taxon>Sar</taxon>
        <taxon>Stramenopiles</taxon>
        <taxon>Ochrophyta</taxon>
        <taxon>Pelagophyceae</taxon>
        <taxon>Pelagomonadales</taxon>
        <taxon>Pelagomonadaceae</taxon>
        <taxon>Pelagomonas</taxon>
    </lineage>
</organism>
<dbReference type="OrthoDB" id="10674061at2759"/>
<reference evidence="2" key="1">
    <citation type="submission" date="2021-01" db="EMBL/GenBank/DDBJ databases">
        <authorList>
            <person name="Corre E."/>
            <person name="Pelletier E."/>
            <person name="Niang G."/>
            <person name="Scheremetjew M."/>
            <person name="Finn R."/>
            <person name="Kale V."/>
            <person name="Holt S."/>
            <person name="Cochrane G."/>
            <person name="Meng A."/>
            <person name="Brown T."/>
            <person name="Cohen L."/>
        </authorList>
    </citation>
    <scope>NUCLEOTIDE SEQUENCE</scope>
    <source>
        <strain evidence="2">CCMP1756</strain>
    </source>
</reference>
<protein>
    <recommendedName>
        <fullName evidence="5">Sulfotransferase domain-containing protein</fullName>
    </recommendedName>
</protein>